<name>A0AAD4C158_BOLED</name>
<reference evidence="2" key="1">
    <citation type="submission" date="2019-10" db="EMBL/GenBank/DDBJ databases">
        <authorList>
            <consortium name="DOE Joint Genome Institute"/>
            <person name="Kuo A."/>
            <person name="Miyauchi S."/>
            <person name="Kiss E."/>
            <person name="Drula E."/>
            <person name="Kohler A."/>
            <person name="Sanchez-Garcia M."/>
            <person name="Andreopoulos B."/>
            <person name="Barry K.W."/>
            <person name="Bonito G."/>
            <person name="Buee M."/>
            <person name="Carver A."/>
            <person name="Chen C."/>
            <person name="Cichocki N."/>
            <person name="Clum A."/>
            <person name="Culley D."/>
            <person name="Crous P.W."/>
            <person name="Fauchery L."/>
            <person name="Girlanda M."/>
            <person name="Hayes R."/>
            <person name="Keri Z."/>
            <person name="LaButti K."/>
            <person name="Lipzen A."/>
            <person name="Lombard V."/>
            <person name="Magnuson J."/>
            <person name="Maillard F."/>
            <person name="Morin E."/>
            <person name="Murat C."/>
            <person name="Nolan M."/>
            <person name="Ohm R."/>
            <person name="Pangilinan J."/>
            <person name="Pereira M."/>
            <person name="Perotto S."/>
            <person name="Peter M."/>
            <person name="Riley R."/>
            <person name="Sitrit Y."/>
            <person name="Stielow B."/>
            <person name="Szollosi G."/>
            <person name="Zifcakova L."/>
            <person name="Stursova M."/>
            <person name="Spatafora J.W."/>
            <person name="Tedersoo L."/>
            <person name="Vaario L.-M."/>
            <person name="Yamada A."/>
            <person name="Yan M."/>
            <person name="Wang P."/>
            <person name="Xu J."/>
            <person name="Bruns T."/>
            <person name="Baldrian P."/>
            <person name="Vilgalys R."/>
            <person name="Henrissat B."/>
            <person name="Grigoriev I.V."/>
            <person name="Hibbett D."/>
            <person name="Nagy L.G."/>
            <person name="Martin F.M."/>
        </authorList>
    </citation>
    <scope>NUCLEOTIDE SEQUENCE</scope>
    <source>
        <strain evidence="2">BED1</strain>
    </source>
</reference>
<dbReference type="InterPro" id="IPR045865">
    <property type="entry name" value="ACT-like_dom_sf"/>
</dbReference>
<dbReference type="Pfam" id="PF13840">
    <property type="entry name" value="ACT_7"/>
    <property type="match status" value="1"/>
</dbReference>
<feature type="domain" description="CASTOR ACT" evidence="1">
    <location>
        <begin position="69"/>
        <end position="127"/>
    </location>
</feature>
<dbReference type="Proteomes" id="UP001194468">
    <property type="component" value="Unassembled WGS sequence"/>
</dbReference>
<evidence type="ECO:0000259" key="1">
    <source>
        <dbReference type="Pfam" id="PF13840"/>
    </source>
</evidence>
<organism evidence="2 3">
    <name type="scientific">Boletus edulis BED1</name>
    <dbReference type="NCBI Taxonomy" id="1328754"/>
    <lineage>
        <taxon>Eukaryota</taxon>
        <taxon>Fungi</taxon>
        <taxon>Dikarya</taxon>
        <taxon>Basidiomycota</taxon>
        <taxon>Agaricomycotina</taxon>
        <taxon>Agaricomycetes</taxon>
        <taxon>Agaricomycetidae</taxon>
        <taxon>Boletales</taxon>
        <taxon>Boletineae</taxon>
        <taxon>Boletaceae</taxon>
        <taxon>Boletoideae</taxon>
        <taxon>Boletus</taxon>
    </lineage>
</organism>
<dbReference type="EMBL" id="WHUW01000005">
    <property type="protein sequence ID" value="KAF8445638.1"/>
    <property type="molecule type" value="Genomic_DNA"/>
</dbReference>
<dbReference type="SUPFAM" id="SSF55021">
    <property type="entry name" value="ACT-like"/>
    <property type="match status" value="2"/>
</dbReference>
<dbReference type="PANTHER" id="PTHR31131">
    <property type="entry name" value="CHROMOSOME 1, WHOLE GENOME SHOTGUN SEQUENCE"/>
    <property type="match status" value="1"/>
</dbReference>
<dbReference type="GO" id="GO:0006520">
    <property type="term" value="P:amino acid metabolic process"/>
    <property type="evidence" value="ECO:0007669"/>
    <property type="project" value="UniProtKB-ARBA"/>
</dbReference>
<keyword evidence="3" id="KW-1185">Reference proteome</keyword>
<evidence type="ECO:0000313" key="3">
    <source>
        <dbReference type="Proteomes" id="UP001194468"/>
    </source>
</evidence>
<sequence>MSPPINHPCLHLDVLEQTFSIKKYASTDKIPSDALYELCVSKATSGIISITRTAEEISIVCETERDAGEWRCIKIAGPMEFELTGVICAFTTPLKDIGIPVFAISTWNTDYVLVPKGRVVDAVCALSADGWLFVEGSSIRP</sequence>
<dbReference type="AlphaFoldDB" id="A0AAD4C158"/>
<gene>
    <name evidence="2" type="ORF">L210DRAFT_3392849</name>
</gene>
<dbReference type="GO" id="GO:0046394">
    <property type="term" value="P:carboxylic acid biosynthetic process"/>
    <property type="evidence" value="ECO:0007669"/>
    <property type="project" value="UniProtKB-ARBA"/>
</dbReference>
<comment type="caution">
    <text evidence="2">The sequence shown here is derived from an EMBL/GenBank/DDBJ whole genome shotgun (WGS) entry which is preliminary data.</text>
</comment>
<reference evidence="2" key="2">
    <citation type="journal article" date="2020" name="Nat. Commun.">
        <title>Large-scale genome sequencing of mycorrhizal fungi provides insights into the early evolution of symbiotic traits.</title>
        <authorList>
            <person name="Miyauchi S."/>
            <person name="Kiss E."/>
            <person name="Kuo A."/>
            <person name="Drula E."/>
            <person name="Kohler A."/>
            <person name="Sanchez-Garcia M."/>
            <person name="Morin E."/>
            <person name="Andreopoulos B."/>
            <person name="Barry K.W."/>
            <person name="Bonito G."/>
            <person name="Buee M."/>
            <person name="Carver A."/>
            <person name="Chen C."/>
            <person name="Cichocki N."/>
            <person name="Clum A."/>
            <person name="Culley D."/>
            <person name="Crous P.W."/>
            <person name="Fauchery L."/>
            <person name="Girlanda M."/>
            <person name="Hayes R.D."/>
            <person name="Keri Z."/>
            <person name="LaButti K."/>
            <person name="Lipzen A."/>
            <person name="Lombard V."/>
            <person name="Magnuson J."/>
            <person name="Maillard F."/>
            <person name="Murat C."/>
            <person name="Nolan M."/>
            <person name="Ohm R.A."/>
            <person name="Pangilinan J."/>
            <person name="Pereira M.F."/>
            <person name="Perotto S."/>
            <person name="Peter M."/>
            <person name="Pfister S."/>
            <person name="Riley R."/>
            <person name="Sitrit Y."/>
            <person name="Stielow J.B."/>
            <person name="Szollosi G."/>
            <person name="Zifcakova L."/>
            <person name="Stursova M."/>
            <person name="Spatafora J.W."/>
            <person name="Tedersoo L."/>
            <person name="Vaario L.M."/>
            <person name="Yamada A."/>
            <person name="Yan M."/>
            <person name="Wang P."/>
            <person name="Xu J."/>
            <person name="Bruns T."/>
            <person name="Baldrian P."/>
            <person name="Vilgalys R."/>
            <person name="Dunand C."/>
            <person name="Henrissat B."/>
            <person name="Grigoriev I.V."/>
            <person name="Hibbett D."/>
            <person name="Nagy L.G."/>
            <person name="Martin F.M."/>
        </authorList>
    </citation>
    <scope>NUCLEOTIDE SEQUENCE</scope>
    <source>
        <strain evidence="2">BED1</strain>
    </source>
</reference>
<protein>
    <submittedName>
        <fullName evidence="2">ACT domain-containing protein</fullName>
    </submittedName>
</protein>
<proteinExistence type="predicted"/>
<dbReference type="InterPro" id="IPR051719">
    <property type="entry name" value="CASTOR_mTORC1"/>
</dbReference>
<accession>A0AAD4C158</accession>
<dbReference type="PIRSF" id="PIRSF008459">
    <property type="entry name" value="UCP008459"/>
    <property type="match status" value="1"/>
</dbReference>
<dbReference type="Gene3D" id="3.30.2130.10">
    <property type="entry name" value="VC0802-like"/>
    <property type="match status" value="1"/>
</dbReference>
<dbReference type="InterPro" id="IPR016540">
    <property type="entry name" value="UCP008459"/>
</dbReference>
<dbReference type="PANTHER" id="PTHR31131:SF6">
    <property type="entry name" value="CASTOR ACT DOMAIN-CONTAINING PROTEIN"/>
    <property type="match status" value="1"/>
</dbReference>
<evidence type="ECO:0000313" key="2">
    <source>
        <dbReference type="EMBL" id="KAF8445638.1"/>
    </source>
</evidence>
<dbReference type="InterPro" id="IPR027795">
    <property type="entry name" value="CASTOR_ACT_dom"/>
</dbReference>